<name>A0A2S2DD47_9BURK</name>
<organism evidence="3 4">
    <name type="scientific">Massilia oculi</name>
    <dbReference type="NCBI Taxonomy" id="945844"/>
    <lineage>
        <taxon>Bacteria</taxon>
        <taxon>Pseudomonadati</taxon>
        <taxon>Pseudomonadota</taxon>
        <taxon>Betaproteobacteria</taxon>
        <taxon>Burkholderiales</taxon>
        <taxon>Oxalobacteraceae</taxon>
        <taxon>Telluria group</taxon>
        <taxon>Massilia</taxon>
    </lineage>
</organism>
<sequence length="333" mass="36202">MTASCVLIACLASLRGQAGLAILCAGLAASQNPPLALLIPFACAWRVLIVRYPRLQWPDSSAAPVDWRELVLAAAGILLTLAPLAFFQWTFGTPSVIARDFNGSEFVTGARMFSLFFDLNQGMVIGSPGIALAVLLGCFALPKRLRTPWLVMAALLLALIVLMALPALSTINWNSGGVVMTRYSYWLSVPLLVLALLAARLSSPRWRIGLLFAGVALQAVVLSGTGLLGEKAIFIEHSAPARWALSHIPQYYNPEAEIFHARNQKRVTLPLPKDSISVFGVDGKPTKIMRHRSNRSAPPGLCAAGETLQGHDVRDVSREWEYLHAPFTCVPRR</sequence>
<keyword evidence="1" id="KW-0812">Transmembrane</keyword>
<feature type="transmembrane region" description="Helical" evidence="1">
    <location>
        <begin position="149"/>
        <end position="171"/>
    </location>
</feature>
<reference evidence="3 4" key="1">
    <citation type="submission" date="2018-05" db="EMBL/GenBank/DDBJ databases">
        <title>Complete genome sequence of Massilia oculi sp. nov. CCUG 43427T (=DSM 26321T), the type strain of M. oculi, and comparison with genome sequences of other Massilia strains.</title>
        <authorList>
            <person name="Zhu B."/>
        </authorList>
    </citation>
    <scope>NUCLEOTIDE SEQUENCE [LARGE SCALE GENOMIC DNA]</scope>
    <source>
        <strain evidence="3 4">CCUG 43427</strain>
    </source>
</reference>
<evidence type="ECO:0000256" key="1">
    <source>
        <dbReference type="SAM" id="Phobius"/>
    </source>
</evidence>
<evidence type="ECO:0000313" key="4">
    <source>
        <dbReference type="Proteomes" id="UP000245820"/>
    </source>
</evidence>
<feature type="transmembrane region" description="Helical" evidence="1">
    <location>
        <begin position="31"/>
        <end position="49"/>
    </location>
</feature>
<feature type="chain" id="PRO_5015590733" description="Glycosyltransferase RgtA/B/C/D-like domain-containing protein" evidence="2">
    <location>
        <begin position="19"/>
        <end position="333"/>
    </location>
</feature>
<dbReference type="KEGG" id="mtim:DIR46_01575"/>
<keyword evidence="4" id="KW-1185">Reference proteome</keyword>
<dbReference type="OrthoDB" id="8736377at2"/>
<protein>
    <recommendedName>
        <fullName evidence="5">Glycosyltransferase RgtA/B/C/D-like domain-containing protein</fullName>
    </recommendedName>
</protein>
<proteinExistence type="predicted"/>
<feature type="transmembrane region" description="Helical" evidence="1">
    <location>
        <begin position="208"/>
        <end position="228"/>
    </location>
</feature>
<dbReference type="AlphaFoldDB" id="A0A2S2DD47"/>
<accession>A0A2S2DD47</accession>
<dbReference type="RefSeq" id="WP_109343674.1">
    <property type="nucleotide sequence ID" value="NZ_CP029343.1"/>
</dbReference>
<dbReference type="Proteomes" id="UP000245820">
    <property type="component" value="Chromosome"/>
</dbReference>
<feature type="transmembrane region" description="Helical" evidence="1">
    <location>
        <begin position="70"/>
        <end position="91"/>
    </location>
</feature>
<feature type="transmembrane region" description="Helical" evidence="1">
    <location>
        <begin position="122"/>
        <end position="142"/>
    </location>
</feature>
<evidence type="ECO:0008006" key="5">
    <source>
        <dbReference type="Google" id="ProtNLM"/>
    </source>
</evidence>
<evidence type="ECO:0000256" key="2">
    <source>
        <dbReference type="SAM" id="SignalP"/>
    </source>
</evidence>
<dbReference type="EMBL" id="CP029343">
    <property type="protein sequence ID" value="AWL03270.1"/>
    <property type="molecule type" value="Genomic_DNA"/>
</dbReference>
<keyword evidence="2" id="KW-0732">Signal</keyword>
<feature type="signal peptide" evidence="2">
    <location>
        <begin position="1"/>
        <end position="18"/>
    </location>
</feature>
<feature type="transmembrane region" description="Helical" evidence="1">
    <location>
        <begin position="183"/>
        <end position="201"/>
    </location>
</feature>
<gene>
    <name evidence="3" type="ORF">DIR46_01575</name>
</gene>
<keyword evidence="1" id="KW-1133">Transmembrane helix</keyword>
<evidence type="ECO:0000313" key="3">
    <source>
        <dbReference type="EMBL" id="AWL03270.1"/>
    </source>
</evidence>
<keyword evidence="1" id="KW-0472">Membrane</keyword>